<evidence type="ECO:0000313" key="2">
    <source>
        <dbReference type="Proteomes" id="UP001163387"/>
    </source>
</evidence>
<dbReference type="Proteomes" id="UP001163387">
    <property type="component" value="Chromosome"/>
</dbReference>
<dbReference type="EMBL" id="AP026933">
    <property type="protein sequence ID" value="BDT02455.1"/>
    <property type="molecule type" value="Genomic_DNA"/>
</dbReference>
<evidence type="ECO:0008006" key="3">
    <source>
        <dbReference type="Google" id="ProtNLM"/>
    </source>
</evidence>
<organism evidence="1 2">
    <name type="scientific">Spiroplasma ixodetis</name>
    <dbReference type="NCBI Taxonomy" id="2141"/>
    <lineage>
        <taxon>Bacteria</taxon>
        <taxon>Bacillati</taxon>
        <taxon>Mycoplasmatota</taxon>
        <taxon>Mollicutes</taxon>
        <taxon>Entomoplasmatales</taxon>
        <taxon>Spiroplasmataceae</taxon>
        <taxon>Spiroplasma</taxon>
    </lineage>
</organism>
<protein>
    <recommendedName>
        <fullName evidence="3">IS30 family transposase</fullName>
    </recommendedName>
</protein>
<gene>
    <name evidence="1" type="ORF">SHM_01010</name>
</gene>
<evidence type="ECO:0000313" key="1">
    <source>
        <dbReference type="EMBL" id="BDT02455.1"/>
    </source>
</evidence>
<proteinExistence type="predicted"/>
<reference evidence="1 2" key="1">
    <citation type="journal article" date="2022" name="Front. Microbiol.">
        <title>Male-killing mechanisms vary between Spiroplasma species.</title>
        <authorList>
            <person name="Arai H."/>
            <person name="Inoue M."/>
            <person name="Kageyama D."/>
        </authorList>
    </citation>
    <scope>NUCLEOTIDE SEQUENCE [LARGE SCALE GENOMIC DNA]</scope>
    <source>
        <strain evidence="2">sHm</strain>
    </source>
</reference>
<sequence>MLVKNKTTKVINKNIIHYLSILPKNIVKTITFDRGKEFANWQQLEKKVRCENLFCKSIFTLTEVLMKILMV</sequence>
<keyword evidence="2" id="KW-1185">Reference proteome</keyword>
<accession>A0ABM8BRI7</accession>
<name>A0ABM8BRI7_9MOLU</name>